<dbReference type="STRING" id="155417.A0A4Q4TSA2"/>
<dbReference type="SUPFAM" id="SSF56112">
    <property type="entry name" value="Protein kinase-like (PK-like)"/>
    <property type="match status" value="1"/>
</dbReference>
<gene>
    <name evidence="2" type="ORF">DL764_001351</name>
</gene>
<dbReference type="EMBL" id="QJNU01000041">
    <property type="protein sequence ID" value="RYP09304.1"/>
    <property type="molecule type" value="Genomic_DNA"/>
</dbReference>
<reference evidence="2 3" key="1">
    <citation type="submission" date="2018-06" db="EMBL/GenBank/DDBJ databases">
        <title>Complete Genomes of Monosporascus.</title>
        <authorList>
            <person name="Robinson A.J."/>
            <person name="Natvig D.O."/>
        </authorList>
    </citation>
    <scope>NUCLEOTIDE SEQUENCE [LARGE SCALE GENOMIC DNA]</scope>
    <source>
        <strain evidence="2 3">CBS 110550</strain>
    </source>
</reference>
<proteinExistence type="predicted"/>
<feature type="domain" description="Aminoglycoside phosphotransferase" evidence="1">
    <location>
        <begin position="67"/>
        <end position="236"/>
    </location>
</feature>
<keyword evidence="3" id="KW-1185">Reference proteome</keyword>
<evidence type="ECO:0000313" key="3">
    <source>
        <dbReference type="Proteomes" id="UP000293360"/>
    </source>
</evidence>
<dbReference type="PANTHER" id="PTHR21310">
    <property type="entry name" value="AMINOGLYCOSIDE PHOSPHOTRANSFERASE-RELATED-RELATED"/>
    <property type="match status" value="1"/>
</dbReference>
<protein>
    <recommendedName>
        <fullName evidence="1">Aminoglycoside phosphotransferase domain-containing protein</fullName>
    </recommendedName>
</protein>
<dbReference type="InterPro" id="IPR051678">
    <property type="entry name" value="AGP_Transferase"/>
</dbReference>
<dbReference type="InterPro" id="IPR002575">
    <property type="entry name" value="Aminoglycoside_PTrfase"/>
</dbReference>
<dbReference type="OrthoDB" id="2906425at2759"/>
<dbReference type="AlphaFoldDB" id="A0A4Q4TSA2"/>
<organism evidence="2 3">
    <name type="scientific">Monosporascus ibericus</name>
    <dbReference type="NCBI Taxonomy" id="155417"/>
    <lineage>
        <taxon>Eukaryota</taxon>
        <taxon>Fungi</taxon>
        <taxon>Dikarya</taxon>
        <taxon>Ascomycota</taxon>
        <taxon>Pezizomycotina</taxon>
        <taxon>Sordariomycetes</taxon>
        <taxon>Xylariomycetidae</taxon>
        <taxon>Xylariales</taxon>
        <taxon>Xylariales incertae sedis</taxon>
        <taxon>Monosporascus</taxon>
    </lineage>
</organism>
<sequence length="282" mass="31434">MAPPRTTGQSPSRKMRSTLSVGLPEAVAIWSPKVTAQYHTIYMISLPPDDKTSRTELFLQVSGNHLPTIKTENKFGVMSWFSKNTPIPIPDLVAYDASANNPIAHEYALLSRVDVVTASDLYTTLDDQQIGQVLDQLVNFLSQLHAHRWNAIGGLTLNDRGEAVVGRVVDETFWQTADVDFVSAQVRQCIRLIHVHEKLAFMRDVTPRLEVFLAALEKHADELNGGTLRLAHKELHFATCSTMSRRAGSRPYSIGSSLASCRRCNGTRGDRFCGTDRTRWKA</sequence>
<dbReference type="Proteomes" id="UP000293360">
    <property type="component" value="Unassembled WGS sequence"/>
</dbReference>
<accession>A0A4Q4TSA2</accession>
<evidence type="ECO:0000313" key="2">
    <source>
        <dbReference type="EMBL" id="RYP09304.1"/>
    </source>
</evidence>
<comment type="caution">
    <text evidence="2">The sequence shown here is derived from an EMBL/GenBank/DDBJ whole genome shotgun (WGS) entry which is preliminary data.</text>
</comment>
<dbReference type="Pfam" id="PF01636">
    <property type="entry name" value="APH"/>
    <property type="match status" value="1"/>
</dbReference>
<dbReference type="InterPro" id="IPR011009">
    <property type="entry name" value="Kinase-like_dom_sf"/>
</dbReference>
<name>A0A4Q4TSA2_9PEZI</name>
<evidence type="ECO:0000259" key="1">
    <source>
        <dbReference type="Pfam" id="PF01636"/>
    </source>
</evidence>